<feature type="compositionally biased region" description="Pro residues" evidence="11">
    <location>
        <begin position="969"/>
        <end position="988"/>
    </location>
</feature>
<feature type="domain" description="Protein kinase" evidence="12">
    <location>
        <begin position="1490"/>
        <end position="1754"/>
    </location>
</feature>
<dbReference type="PROSITE" id="PS50088">
    <property type="entry name" value="ANK_REPEAT"/>
    <property type="match status" value="3"/>
</dbReference>
<feature type="compositionally biased region" description="Pro residues" evidence="11">
    <location>
        <begin position="1"/>
        <end position="12"/>
    </location>
</feature>
<dbReference type="InterPro" id="IPR008271">
    <property type="entry name" value="Ser/Thr_kinase_AS"/>
</dbReference>
<feature type="compositionally biased region" description="Low complexity" evidence="11">
    <location>
        <begin position="1112"/>
        <end position="1134"/>
    </location>
</feature>
<feature type="compositionally biased region" description="Pro residues" evidence="11">
    <location>
        <begin position="1310"/>
        <end position="1319"/>
    </location>
</feature>
<protein>
    <recommendedName>
        <fullName evidence="2">mitogen-activated protein kinase kinase kinase</fullName>
        <ecNumber evidence="2">2.7.11.25</ecNumber>
    </recommendedName>
</protein>
<evidence type="ECO:0000256" key="9">
    <source>
        <dbReference type="PROSITE-ProRule" id="PRU00023"/>
    </source>
</evidence>
<evidence type="ECO:0000256" key="6">
    <source>
        <dbReference type="ARBA" id="ARBA00022840"/>
    </source>
</evidence>
<feature type="compositionally biased region" description="Gly residues" evidence="11">
    <location>
        <begin position="321"/>
        <end position="336"/>
    </location>
</feature>
<evidence type="ECO:0000256" key="11">
    <source>
        <dbReference type="SAM" id="MobiDB-lite"/>
    </source>
</evidence>
<feature type="compositionally biased region" description="Low complexity" evidence="11">
    <location>
        <begin position="574"/>
        <end position="586"/>
    </location>
</feature>
<dbReference type="PANTHER" id="PTHR48016:SF56">
    <property type="entry name" value="MAPKK KINASE"/>
    <property type="match status" value="1"/>
</dbReference>
<reference evidence="13 14" key="1">
    <citation type="journal article" date="2021" name="Sci. Rep.">
        <title>Genome sequencing of the multicellular alga Astrephomene provides insights into convergent evolution of germ-soma differentiation.</title>
        <authorList>
            <person name="Yamashita S."/>
            <person name="Yamamoto K."/>
            <person name="Matsuzaki R."/>
            <person name="Suzuki S."/>
            <person name="Yamaguchi H."/>
            <person name="Hirooka S."/>
            <person name="Minakuchi Y."/>
            <person name="Miyagishima S."/>
            <person name="Kawachi M."/>
            <person name="Toyoda A."/>
            <person name="Nozaki H."/>
        </authorList>
    </citation>
    <scope>NUCLEOTIDE SEQUENCE [LARGE SCALE GENOMIC DNA]</scope>
    <source>
        <strain evidence="13 14">NIES-4017</strain>
    </source>
</reference>
<feature type="region of interest" description="Disordered" evidence="11">
    <location>
        <begin position="152"/>
        <end position="181"/>
    </location>
</feature>
<organism evidence="13 14">
    <name type="scientific">Astrephomene gubernaculifera</name>
    <dbReference type="NCBI Taxonomy" id="47775"/>
    <lineage>
        <taxon>Eukaryota</taxon>
        <taxon>Viridiplantae</taxon>
        <taxon>Chlorophyta</taxon>
        <taxon>core chlorophytes</taxon>
        <taxon>Chlorophyceae</taxon>
        <taxon>CS clade</taxon>
        <taxon>Chlamydomonadales</taxon>
        <taxon>Astrephomenaceae</taxon>
        <taxon>Astrephomene</taxon>
    </lineage>
</organism>
<keyword evidence="3" id="KW-0808">Transferase</keyword>
<feature type="compositionally biased region" description="Low complexity" evidence="11">
    <location>
        <begin position="377"/>
        <end position="395"/>
    </location>
</feature>
<dbReference type="InterPro" id="IPR050538">
    <property type="entry name" value="MAP_kinase_kinase_kinase"/>
</dbReference>
<dbReference type="CDD" id="cd06606">
    <property type="entry name" value="STKc_MAPKKK"/>
    <property type="match status" value="1"/>
</dbReference>
<feature type="compositionally biased region" description="Pro residues" evidence="11">
    <location>
        <begin position="751"/>
        <end position="762"/>
    </location>
</feature>
<feature type="region of interest" description="Disordered" evidence="11">
    <location>
        <begin position="833"/>
        <end position="878"/>
    </location>
</feature>
<feature type="compositionally biased region" description="Low complexity" evidence="11">
    <location>
        <begin position="538"/>
        <end position="548"/>
    </location>
</feature>
<dbReference type="PROSITE" id="PS50297">
    <property type="entry name" value="ANK_REP_REGION"/>
    <property type="match status" value="2"/>
</dbReference>
<keyword evidence="4 10" id="KW-0547">Nucleotide-binding</keyword>
<dbReference type="PRINTS" id="PR01415">
    <property type="entry name" value="ANKYRIN"/>
</dbReference>
<comment type="catalytic activity">
    <reaction evidence="7">
        <text>L-threonyl-[protein] + ATP = O-phospho-L-threonyl-[protein] + ADP + H(+)</text>
        <dbReference type="Rhea" id="RHEA:46608"/>
        <dbReference type="Rhea" id="RHEA-COMP:11060"/>
        <dbReference type="Rhea" id="RHEA-COMP:11605"/>
        <dbReference type="ChEBI" id="CHEBI:15378"/>
        <dbReference type="ChEBI" id="CHEBI:30013"/>
        <dbReference type="ChEBI" id="CHEBI:30616"/>
        <dbReference type="ChEBI" id="CHEBI:61977"/>
        <dbReference type="ChEBI" id="CHEBI:456216"/>
        <dbReference type="EC" id="2.7.11.25"/>
    </reaction>
</comment>
<feature type="compositionally biased region" description="Gly residues" evidence="11">
    <location>
        <begin position="437"/>
        <end position="448"/>
    </location>
</feature>
<gene>
    <name evidence="13" type="ORF">Agub_g11479</name>
</gene>
<evidence type="ECO:0000256" key="7">
    <source>
        <dbReference type="ARBA" id="ARBA00047559"/>
    </source>
</evidence>
<dbReference type="Pfam" id="PF00069">
    <property type="entry name" value="Pkinase"/>
    <property type="match status" value="1"/>
</dbReference>
<sequence>MKTRKPPVPPKGGQPQLGPVEGQQIAFELHSSSPRKLSASDHGGMLGPFRPRSPRPAEVYNAAMAELTEGDGRGLTKIKTTTGISPVSSPSRRRTFSSVTPLSPAGTSILDHNSLSLRATMAMTAGGAACSPSAMLATNSARHLFSVHEEQRLVSPTEGYPAGGSLPNTPPRKATSAPDSQLAAVQLRSSLNPWRTGNAALDSLSPLSILHQHHQQHYQQALQQHQQQQQGPHGGISPRDYSSEGLGAAAAAGAGGLGSAAGATPAGAAAHSTQTITPIVQPSVTTAALMTGGPFGSSQQQQQQGGSPGGGPWGGAASVGVGPGAGMGMGVGAGGGRQRRDSASSTDSHSPGVYDSPLGVASPASLRITALASRIGSPSNSPSTPSASSQPHTPTGLRPRPPGEAPTSARSRKFSHLASPEARQQYPLAATGTAAGSTGGTSNGGGGTSAVRQLSLVDDPPPPPPIRTLLRSASVGGGGGATAGGMNSSVVPPSSSSSILNSTMPSSFSTTATRANTAATSAGGSASGAAGGAGGYSHPGTPSSPSTSAASAFAAAAAVGGSGGGAAAGGGSLPGSRPSSSRAGSARLTCRPVAALVDAVRSRDDAKLAEVLEALKGPQGVVLGLNDLHHVTGRTPLHEAVMSNNISMVALLLAAGAEANKGHQTQGPPLLHCAAFGEVETMQLLLTEGADVNAADIENSTALHFACKGGHVDAARLLIKFGADLRARDSDGMAPFDLAAPEMSRLVMAAAPPPSPPPPRPPLSSGGGGGAGPRRLSAGSHVAAMAAAAAAAAAGTATACSEQHTSSASSRQSSASTSSTARAFSAAVTALEADSSTASGSSGTDSQKRLGSAGSGSGSGANSTLSGRPPSGSSPTALVASLCSPTGVQLELASSTASFAATTAAAPSGGSGGGGASSSMRPAPPPEPQLGGAGSSGGAGGGGGLRSRRNSGTFTAAAVAAAQAAAAAPQPPPPPSLPPPPPPPPPSAAPSGLAIGSSPLHRPGTTEGSAVGVGAAGTPGNRNLASPLLSDSEAAPPPSPPTLQLPGGVRRQLSRGAVLGDIISAFQAEDAEMVRRSQVLPSAAGVDGPLRAAAANGAAAVPSIISDLGSGSQPSSQQQQQQQSQQPQQESCPQPDVPFGVSTTTAQQAIDEERQQQQQQTAQTAAPAVAAVAAAAADVGWKPPCGFMPPAGCLGGAGAGLGFKFGISSSSDADCSGESVTPQMGQQPQQQQRQQPPPPQQLLPFSMPETAIIRFGIRLQVHGDADNDEEGEGSGGKKPPSADTDTTEAGASDVAARPPSFSAAAGVPATPSPLWPPPAAATAAGARLPPPPPPAAAASSNAPVGFTPVPATGFKPPRASNTGGGGGGASGTTSGGGLPPPYRLSGFGDDSGVPPPPPLMRDSSPVRDRASSSGAAGGGGGSSTAKKATGPGGGSVAVSSRHAPTRTSQLAAAALKRMSVMKASVDDAIEMRAAAMFRQSTELTTGEMAWTRGELLGEGAYGKVYAGLNQQTGELMAVKVLTLLSKHGDKKAIMSQLEALEHEMSLYKKLKHKHVVGYIDAKYDASTSAFYIFLEYVPGGSIASMLSRFKRFSEELVRHYTRQLLSGLEYLHGCKIVHRDLKGANVLVTRDGVVKLADFGASKAYRDHTITDCMKSVRGSVFWMAPEVIRGTGYGRRADIWSLGCTVIEMLTGAHPWPHLDNQWTAMFTIARCEEGPPRPANMSPEAARFLDRCLQFDPAKRPTAAELLQDPFVARTGAGGAAGG</sequence>
<dbReference type="SUPFAM" id="SSF48403">
    <property type="entry name" value="Ankyrin repeat"/>
    <property type="match status" value="1"/>
</dbReference>
<comment type="caution">
    <text evidence="13">The sequence shown here is derived from an EMBL/GenBank/DDBJ whole genome shotgun (WGS) entry which is preliminary data.</text>
</comment>
<feature type="compositionally biased region" description="Low complexity" evidence="11">
    <location>
        <begin position="296"/>
        <end position="305"/>
    </location>
</feature>
<dbReference type="PROSITE" id="PS00107">
    <property type="entry name" value="PROTEIN_KINASE_ATP"/>
    <property type="match status" value="1"/>
</dbReference>
<feature type="region of interest" description="Disordered" evidence="11">
    <location>
        <begin position="564"/>
        <end position="586"/>
    </location>
</feature>
<feature type="repeat" description="ANK" evidence="9">
    <location>
        <begin position="632"/>
        <end position="664"/>
    </location>
</feature>
<feature type="compositionally biased region" description="Low complexity" evidence="11">
    <location>
        <begin position="484"/>
        <end position="524"/>
    </location>
</feature>
<evidence type="ECO:0000313" key="14">
    <source>
        <dbReference type="Proteomes" id="UP001054857"/>
    </source>
</evidence>
<comment type="catalytic activity">
    <reaction evidence="8">
        <text>L-seryl-[protein] + ATP = O-phospho-L-seryl-[protein] + ADP + H(+)</text>
        <dbReference type="Rhea" id="RHEA:17989"/>
        <dbReference type="Rhea" id="RHEA-COMP:9863"/>
        <dbReference type="Rhea" id="RHEA-COMP:11604"/>
        <dbReference type="ChEBI" id="CHEBI:15378"/>
        <dbReference type="ChEBI" id="CHEBI:29999"/>
        <dbReference type="ChEBI" id="CHEBI:30616"/>
        <dbReference type="ChEBI" id="CHEBI:83421"/>
        <dbReference type="ChEBI" id="CHEBI:456216"/>
        <dbReference type="EC" id="2.7.11.25"/>
    </reaction>
</comment>
<feature type="region of interest" description="Disordered" evidence="11">
    <location>
        <begin position="74"/>
        <end position="101"/>
    </location>
</feature>
<feature type="compositionally biased region" description="Low complexity" evidence="11">
    <location>
        <begin position="217"/>
        <end position="230"/>
    </location>
</feature>
<dbReference type="Pfam" id="PF00023">
    <property type="entry name" value="Ank"/>
    <property type="match status" value="1"/>
</dbReference>
<dbReference type="Gene3D" id="1.10.510.10">
    <property type="entry name" value="Transferase(Phosphotransferase) domain 1"/>
    <property type="match status" value="1"/>
</dbReference>
<dbReference type="PROSITE" id="PS50011">
    <property type="entry name" value="PROTEIN_KINASE_DOM"/>
    <property type="match status" value="1"/>
</dbReference>
<dbReference type="GO" id="GO:0004709">
    <property type="term" value="F:MAP kinase kinase kinase activity"/>
    <property type="evidence" value="ECO:0007669"/>
    <property type="project" value="UniProtKB-EC"/>
</dbReference>
<feature type="compositionally biased region" description="Low complexity" evidence="11">
    <location>
        <begin position="1210"/>
        <end position="1234"/>
    </location>
</feature>
<comment type="similarity">
    <text evidence="1">Belongs to the protein kinase superfamily. STE Ser/Thr protein kinase family. MAP kinase kinase kinase subfamily.</text>
</comment>
<feature type="region of interest" description="Disordered" evidence="11">
    <location>
        <begin position="903"/>
        <end position="1049"/>
    </location>
</feature>
<feature type="compositionally biased region" description="Low complexity" evidence="11">
    <location>
        <begin position="989"/>
        <end position="999"/>
    </location>
</feature>
<evidence type="ECO:0000256" key="4">
    <source>
        <dbReference type="ARBA" id="ARBA00022741"/>
    </source>
</evidence>
<keyword evidence="6 10" id="KW-0067">ATP-binding</keyword>
<dbReference type="Pfam" id="PF12796">
    <property type="entry name" value="Ank_2"/>
    <property type="match status" value="1"/>
</dbReference>
<dbReference type="SUPFAM" id="SSF56112">
    <property type="entry name" value="Protein kinase-like (PK-like)"/>
    <property type="match status" value="1"/>
</dbReference>
<dbReference type="GO" id="GO:0005524">
    <property type="term" value="F:ATP binding"/>
    <property type="evidence" value="ECO:0007669"/>
    <property type="project" value="UniProtKB-UniRule"/>
</dbReference>
<feature type="compositionally biased region" description="Gly residues" evidence="11">
    <location>
        <begin position="1362"/>
        <end position="1377"/>
    </location>
</feature>
<name>A0AAD3DZ02_9CHLO</name>
<feature type="region of interest" description="Disordered" evidence="11">
    <location>
        <begin position="1"/>
        <end position="54"/>
    </location>
</feature>
<feature type="non-terminal residue" evidence="13">
    <location>
        <position position="1"/>
    </location>
</feature>
<feature type="compositionally biased region" description="Gly residues" evidence="11">
    <location>
        <begin position="931"/>
        <end position="945"/>
    </location>
</feature>
<dbReference type="InterPro" id="IPR000719">
    <property type="entry name" value="Prot_kinase_dom"/>
</dbReference>
<dbReference type="Gene3D" id="1.25.40.20">
    <property type="entry name" value="Ankyrin repeat-containing domain"/>
    <property type="match status" value="1"/>
</dbReference>
<dbReference type="InterPro" id="IPR017441">
    <property type="entry name" value="Protein_kinase_ATP_BS"/>
</dbReference>
<dbReference type="Proteomes" id="UP001054857">
    <property type="component" value="Unassembled WGS sequence"/>
</dbReference>
<evidence type="ECO:0000256" key="1">
    <source>
        <dbReference type="ARBA" id="ARBA00006529"/>
    </source>
</evidence>
<accession>A0AAD3DZ02</accession>
<dbReference type="SMART" id="SM00220">
    <property type="entry name" value="S_TKc"/>
    <property type="match status" value="1"/>
</dbReference>
<evidence type="ECO:0000256" key="2">
    <source>
        <dbReference type="ARBA" id="ARBA00012406"/>
    </source>
</evidence>
<dbReference type="PANTHER" id="PTHR48016">
    <property type="entry name" value="MAP KINASE KINASE KINASE SSK2-RELATED-RELATED"/>
    <property type="match status" value="1"/>
</dbReference>
<dbReference type="EC" id="2.7.11.25" evidence="2"/>
<feature type="region of interest" description="Disordered" evidence="11">
    <location>
        <begin position="1104"/>
        <end position="1145"/>
    </location>
</feature>
<feature type="compositionally biased region" description="Low complexity" evidence="11">
    <location>
        <begin position="956"/>
        <end position="968"/>
    </location>
</feature>
<evidence type="ECO:0000256" key="5">
    <source>
        <dbReference type="ARBA" id="ARBA00022777"/>
    </source>
</evidence>
<feature type="compositionally biased region" description="Polar residues" evidence="11">
    <location>
        <begin position="78"/>
        <end position="101"/>
    </location>
</feature>
<feature type="compositionally biased region" description="Gly residues" evidence="11">
    <location>
        <begin position="564"/>
        <end position="573"/>
    </location>
</feature>
<feature type="repeat" description="ANK" evidence="9">
    <location>
        <begin position="665"/>
        <end position="697"/>
    </location>
</feature>
<feature type="region of interest" description="Disordered" evidence="11">
    <location>
        <begin position="1264"/>
        <end position="1445"/>
    </location>
</feature>
<feature type="region of interest" description="Disordered" evidence="11">
    <location>
        <begin position="212"/>
        <end position="243"/>
    </location>
</feature>
<proteinExistence type="inferred from homology"/>
<feature type="region of interest" description="Disordered" evidence="11">
    <location>
        <begin position="374"/>
        <end position="548"/>
    </location>
</feature>
<dbReference type="InterPro" id="IPR002110">
    <property type="entry name" value="Ankyrin_rpt"/>
</dbReference>
<dbReference type="SMART" id="SM00248">
    <property type="entry name" value="ANK"/>
    <property type="match status" value="3"/>
</dbReference>
<feature type="region of interest" description="Disordered" evidence="11">
    <location>
        <begin position="748"/>
        <end position="778"/>
    </location>
</feature>
<keyword evidence="5" id="KW-0418">Kinase</keyword>
<keyword evidence="9" id="KW-0040">ANK repeat</keyword>
<feature type="region of interest" description="Disordered" evidence="11">
    <location>
        <begin position="1210"/>
        <end position="1244"/>
    </location>
</feature>
<evidence type="ECO:0000256" key="8">
    <source>
        <dbReference type="ARBA" id="ARBA00048329"/>
    </source>
</evidence>
<feature type="binding site" evidence="10">
    <location>
        <position position="1519"/>
    </location>
    <ligand>
        <name>ATP</name>
        <dbReference type="ChEBI" id="CHEBI:30616"/>
    </ligand>
</feature>
<dbReference type="Gene3D" id="3.30.200.20">
    <property type="entry name" value="Phosphorylase Kinase, domain 1"/>
    <property type="match status" value="1"/>
</dbReference>
<feature type="repeat" description="ANK" evidence="9">
    <location>
        <begin position="698"/>
        <end position="730"/>
    </location>
</feature>
<dbReference type="EMBL" id="BMAR01000030">
    <property type="protein sequence ID" value="GFR49422.1"/>
    <property type="molecule type" value="Genomic_DNA"/>
</dbReference>
<feature type="compositionally biased region" description="Low complexity" evidence="11">
    <location>
        <begin position="1024"/>
        <end position="1034"/>
    </location>
</feature>
<dbReference type="FunFam" id="3.30.200.20:FF:000387">
    <property type="entry name" value="Serine/threonine-protein kinase STE11"/>
    <property type="match status" value="1"/>
</dbReference>
<feature type="compositionally biased region" description="Gly residues" evidence="11">
    <location>
        <begin position="525"/>
        <end position="537"/>
    </location>
</feature>
<evidence type="ECO:0000313" key="13">
    <source>
        <dbReference type="EMBL" id="GFR49422.1"/>
    </source>
</evidence>
<keyword evidence="14" id="KW-1185">Reference proteome</keyword>
<dbReference type="InterPro" id="IPR036770">
    <property type="entry name" value="Ankyrin_rpt-contain_sf"/>
</dbReference>
<evidence type="ECO:0000256" key="10">
    <source>
        <dbReference type="PROSITE-ProRule" id="PRU10141"/>
    </source>
</evidence>
<evidence type="ECO:0000256" key="3">
    <source>
        <dbReference type="ARBA" id="ARBA00022679"/>
    </source>
</evidence>
<evidence type="ECO:0000259" key="12">
    <source>
        <dbReference type="PROSITE" id="PS50011"/>
    </source>
</evidence>
<dbReference type="InterPro" id="IPR011009">
    <property type="entry name" value="Kinase-like_dom_sf"/>
</dbReference>
<feature type="compositionally biased region" description="Low complexity" evidence="11">
    <location>
        <begin position="833"/>
        <end position="845"/>
    </location>
</feature>
<dbReference type="PROSITE" id="PS00108">
    <property type="entry name" value="PROTEIN_KINASE_ST"/>
    <property type="match status" value="1"/>
</dbReference>
<feature type="region of interest" description="Disordered" evidence="11">
    <location>
        <begin position="288"/>
        <end position="359"/>
    </location>
</feature>